<evidence type="ECO:0000313" key="3">
    <source>
        <dbReference type="Proteomes" id="UP001419268"/>
    </source>
</evidence>
<feature type="compositionally biased region" description="Polar residues" evidence="1">
    <location>
        <begin position="58"/>
        <end position="83"/>
    </location>
</feature>
<feature type="region of interest" description="Disordered" evidence="1">
    <location>
        <begin position="232"/>
        <end position="272"/>
    </location>
</feature>
<evidence type="ECO:0000313" key="2">
    <source>
        <dbReference type="EMBL" id="KAK9139474.1"/>
    </source>
</evidence>
<reference evidence="2 3" key="1">
    <citation type="submission" date="2024-01" db="EMBL/GenBank/DDBJ databases">
        <title>Genome assemblies of Stephania.</title>
        <authorList>
            <person name="Yang L."/>
        </authorList>
    </citation>
    <scope>NUCLEOTIDE SEQUENCE [LARGE SCALE GENOMIC DNA]</scope>
    <source>
        <strain evidence="2">JXDWG</strain>
        <tissue evidence="2">Leaf</tissue>
    </source>
</reference>
<organism evidence="2 3">
    <name type="scientific">Stephania cephalantha</name>
    <dbReference type="NCBI Taxonomy" id="152367"/>
    <lineage>
        <taxon>Eukaryota</taxon>
        <taxon>Viridiplantae</taxon>
        <taxon>Streptophyta</taxon>
        <taxon>Embryophyta</taxon>
        <taxon>Tracheophyta</taxon>
        <taxon>Spermatophyta</taxon>
        <taxon>Magnoliopsida</taxon>
        <taxon>Ranunculales</taxon>
        <taxon>Menispermaceae</taxon>
        <taxon>Menispermoideae</taxon>
        <taxon>Cissampelideae</taxon>
        <taxon>Stephania</taxon>
    </lineage>
</organism>
<feature type="region of interest" description="Disordered" evidence="1">
    <location>
        <begin position="50"/>
        <end position="83"/>
    </location>
</feature>
<proteinExistence type="predicted"/>
<protein>
    <submittedName>
        <fullName evidence="2">Uncharacterized protein</fullName>
    </submittedName>
</protein>
<comment type="caution">
    <text evidence="2">The sequence shown here is derived from an EMBL/GenBank/DDBJ whole genome shotgun (WGS) entry which is preliminary data.</text>
</comment>
<name>A0AAP0JTC8_9MAGN</name>
<accession>A0AAP0JTC8</accession>
<evidence type="ECO:0000256" key="1">
    <source>
        <dbReference type="SAM" id="MobiDB-lite"/>
    </source>
</evidence>
<dbReference type="Proteomes" id="UP001419268">
    <property type="component" value="Unassembled WGS sequence"/>
</dbReference>
<dbReference type="AlphaFoldDB" id="A0AAP0JTC8"/>
<gene>
    <name evidence="2" type="ORF">Scep_009155</name>
</gene>
<feature type="compositionally biased region" description="Basic and acidic residues" evidence="1">
    <location>
        <begin position="250"/>
        <end position="266"/>
    </location>
</feature>
<dbReference type="EMBL" id="JBBNAG010000004">
    <property type="protein sequence ID" value="KAK9139474.1"/>
    <property type="molecule type" value="Genomic_DNA"/>
</dbReference>
<keyword evidence="3" id="KW-1185">Reference proteome</keyword>
<sequence>MADGGNPNDLANLLAHEREMRELMETRITRQEDNVSRMLQLLQTHITQYNRDRANVAPTASSGDGSRLSQPTRDNTSRPSSGTYCTNALALWQSTKSPNGRSVELKNDREGRRSATFFEYFGDSPISLCGWPRVGFGGAVVMAGVPPRHRLTGVAVGATSPSNMAAAPKEQTDQRVGRARQWASQRVRTAAPNEPEIGARLVDASSNKRRGGAAVGEDDEKATRFARRRRGAVTPQEGAMNRHRQPARVNDVEQRRAARVADRSIPDETQQQRTMRCDFDEARRRDGLLVKKTKGVDHG</sequence>